<gene>
    <name evidence="2" type="ORF">N7G274_000706</name>
</gene>
<evidence type="ECO:0000313" key="2">
    <source>
        <dbReference type="EMBL" id="KAL2047664.1"/>
    </source>
</evidence>
<feature type="region of interest" description="Disordered" evidence="1">
    <location>
        <begin position="1"/>
        <end position="23"/>
    </location>
</feature>
<accession>A0ABR4AQ63</accession>
<evidence type="ECO:0000313" key="3">
    <source>
        <dbReference type="Proteomes" id="UP001590950"/>
    </source>
</evidence>
<sequence>MPVASPKCAKSPGRIQSTGQRKVSHVTDKAAIKKVDDAHKELLQAVREEAFNDLRLKTEITALNNALEIAGEVQQTEEKVIVDELERERLTKVEGYIEED</sequence>
<keyword evidence="3" id="KW-1185">Reference proteome</keyword>
<protein>
    <submittedName>
        <fullName evidence="2">Uncharacterized protein</fullName>
    </submittedName>
</protein>
<proteinExistence type="predicted"/>
<organism evidence="2 3">
    <name type="scientific">Stereocaulon virgatum</name>
    <dbReference type="NCBI Taxonomy" id="373712"/>
    <lineage>
        <taxon>Eukaryota</taxon>
        <taxon>Fungi</taxon>
        <taxon>Dikarya</taxon>
        <taxon>Ascomycota</taxon>
        <taxon>Pezizomycotina</taxon>
        <taxon>Lecanoromycetes</taxon>
        <taxon>OSLEUM clade</taxon>
        <taxon>Lecanoromycetidae</taxon>
        <taxon>Lecanorales</taxon>
        <taxon>Lecanorineae</taxon>
        <taxon>Stereocaulaceae</taxon>
        <taxon>Stereocaulon</taxon>
    </lineage>
</organism>
<evidence type="ECO:0000256" key="1">
    <source>
        <dbReference type="SAM" id="MobiDB-lite"/>
    </source>
</evidence>
<dbReference type="Proteomes" id="UP001590950">
    <property type="component" value="Unassembled WGS sequence"/>
</dbReference>
<reference evidence="2 3" key="1">
    <citation type="submission" date="2024-09" db="EMBL/GenBank/DDBJ databases">
        <title>Rethinking Asexuality: The Enigmatic Case of Functional Sexual Genes in Lepraria (Stereocaulaceae).</title>
        <authorList>
            <person name="Doellman M."/>
            <person name="Sun Y."/>
            <person name="Barcenas-Pena A."/>
            <person name="Lumbsch H.T."/>
            <person name="Grewe F."/>
        </authorList>
    </citation>
    <scope>NUCLEOTIDE SEQUENCE [LARGE SCALE GENOMIC DNA]</scope>
    <source>
        <strain evidence="2 3">Mercado 3170</strain>
    </source>
</reference>
<comment type="caution">
    <text evidence="2">The sequence shown here is derived from an EMBL/GenBank/DDBJ whole genome shotgun (WGS) entry which is preliminary data.</text>
</comment>
<name>A0ABR4AQ63_9LECA</name>
<dbReference type="EMBL" id="JBEFKJ010000002">
    <property type="protein sequence ID" value="KAL2047664.1"/>
    <property type="molecule type" value="Genomic_DNA"/>
</dbReference>